<evidence type="ECO:0000256" key="6">
    <source>
        <dbReference type="SAM" id="SignalP"/>
    </source>
</evidence>
<organism evidence="8 9">
    <name type="scientific">Adiantum capillus-veneris</name>
    <name type="common">Maidenhair fern</name>
    <dbReference type="NCBI Taxonomy" id="13818"/>
    <lineage>
        <taxon>Eukaryota</taxon>
        <taxon>Viridiplantae</taxon>
        <taxon>Streptophyta</taxon>
        <taxon>Embryophyta</taxon>
        <taxon>Tracheophyta</taxon>
        <taxon>Polypodiopsida</taxon>
        <taxon>Polypodiidae</taxon>
        <taxon>Polypodiales</taxon>
        <taxon>Pteridineae</taxon>
        <taxon>Pteridaceae</taxon>
        <taxon>Vittarioideae</taxon>
        <taxon>Adiantum</taxon>
    </lineage>
</organism>
<keyword evidence="3 5" id="KW-1133">Transmembrane helix</keyword>
<feature type="transmembrane region" description="Helical" evidence="5">
    <location>
        <begin position="475"/>
        <end position="494"/>
    </location>
</feature>
<proteinExistence type="predicted"/>
<dbReference type="Proteomes" id="UP000886520">
    <property type="component" value="Chromosome 20"/>
</dbReference>
<feature type="chain" id="PRO_5038680308" description="TMEM205-like domain-containing protein" evidence="6">
    <location>
        <begin position="16"/>
        <end position="600"/>
    </location>
</feature>
<dbReference type="PANTHER" id="PTHR47652">
    <property type="entry name" value="MITOCHONDRIAL IMPORT INNER MEMBRANE TRANSLOCASE SUBUNIT TIM44"/>
    <property type="match status" value="1"/>
</dbReference>
<gene>
    <name evidence="8" type="ORF">GOP47_0020930</name>
</gene>
<dbReference type="GO" id="GO:0016020">
    <property type="term" value="C:membrane"/>
    <property type="evidence" value="ECO:0007669"/>
    <property type="project" value="UniProtKB-SubCell"/>
</dbReference>
<keyword evidence="4 5" id="KW-0472">Membrane</keyword>
<feature type="transmembrane region" description="Helical" evidence="5">
    <location>
        <begin position="506"/>
        <end position="525"/>
    </location>
</feature>
<feature type="signal peptide" evidence="6">
    <location>
        <begin position="1"/>
        <end position="15"/>
    </location>
</feature>
<keyword evidence="6" id="KW-0732">Signal</keyword>
<evidence type="ECO:0000256" key="3">
    <source>
        <dbReference type="ARBA" id="ARBA00022989"/>
    </source>
</evidence>
<feature type="transmembrane region" description="Helical" evidence="5">
    <location>
        <begin position="433"/>
        <end position="455"/>
    </location>
</feature>
<dbReference type="InterPro" id="IPR025423">
    <property type="entry name" value="TMEM205-like"/>
</dbReference>
<reference evidence="8" key="1">
    <citation type="submission" date="2021-01" db="EMBL/GenBank/DDBJ databases">
        <title>Adiantum capillus-veneris genome.</title>
        <authorList>
            <person name="Fang Y."/>
            <person name="Liao Q."/>
        </authorList>
    </citation>
    <scope>NUCLEOTIDE SEQUENCE</scope>
    <source>
        <strain evidence="8">H3</strain>
        <tissue evidence="8">Leaf</tissue>
    </source>
</reference>
<comment type="subcellular location">
    <subcellularLocation>
        <location evidence="1">Membrane</location>
    </subcellularLocation>
</comment>
<accession>A0A9D4UAM0</accession>
<feature type="transmembrane region" description="Helical" evidence="5">
    <location>
        <begin position="578"/>
        <end position="595"/>
    </location>
</feature>
<evidence type="ECO:0000313" key="8">
    <source>
        <dbReference type="EMBL" id="KAI5064260.1"/>
    </source>
</evidence>
<keyword evidence="9" id="KW-1185">Reference proteome</keyword>
<evidence type="ECO:0000313" key="9">
    <source>
        <dbReference type="Proteomes" id="UP000886520"/>
    </source>
</evidence>
<dbReference type="PANTHER" id="PTHR47652:SF3">
    <property type="entry name" value="MITOCHONDRIAL IMPORT INNER MEMBRANE TRANSLOCASE SUBUNIT TIM44"/>
    <property type="match status" value="1"/>
</dbReference>
<evidence type="ECO:0000259" key="7">
    <source>
        <dbReference type="Pfam" id="PF13664"/>
    </source>
</evidence>
<keyword evidence="2 5" id="KW-0812">Transmembrane</keyword>
<dbReference type="AlphaFoldDB" id="A0A9D4UAM0"/>
<feature type="domain" description="TMEM205-like" evidence="7">
    <location>
        <begin position="437"/>
        <end position="536"/>
    </location>
</feature>
<dbReference type="EMBL" id="JABFUD020000020">
    <property type="protein sequence ID" value="KAI5064260.1"/>
    <property type="molecule type" value="Genomic_DNA"/>
</dbReference>
<protein>
    <recommendedName>
        <fullName evidence="7">TMEM205-like domain-containing protein</fullName>
    </recommendedName>
</protein>
<evidence type="ECO:0000256" key="5">
    <source>
        <dbReference type="SAM" id="Phobius"/>
    </source>
</evidence>
<evidence type="ECO:0000256" key="2">
    <source>
        <dbReference type="ARBA" id="ARBA00022692"/>
    </source>
</evidence>
<dbReference type="Pfam" id="PF13664">
    <property type="entry name" value="DUF4149"/>
    <property type="match status" value="1"/>
</dbReference>
<name>A0A9D4UAM0_ADICA</name>
<sequence>MMNIVALAYLASCLAGLVIVVPPDSLNDAHHQHPAHSYEGPGHLLHSAKEAAKHAAQHVLCDQPPCPPTTLDILKDSVHHGYQKTAKSLEGAKDFASYRIEAAKESTEDAYDHAKVRVHDSAERAKHGMHEAIEKAKLGMHDAVETAKHGVHATADKAASLINGKDREKEPDPESYIMPGVEKTMEALKQTFEEGRHEIFTLIKDSSAMDALKRKADQVSGYVPSGRHVEDGIKGVKGTIRGVQDKASHLLDCASGMAHCARDKAGNLIGEVKEKFTLHAHPKEDGDGLEMKVHEICSMYGVDRGKQEGCRQLVDTNAVRESYGYLMESAIRAVDGAKEIFEKAIAGKGSEWKEKYMYLVESAKGALEGAKDVFQRVVTTMEYDMMQRQKEAHDHAKTSLREVLTKKTSRLKAVAAHTKQRLSMTMSSLVRTFYLASFSVAFGVSLWTTFGAGYLLSRALPRQQLALVQSKLFPVYLRVLKGCLLVCAVCHTALHPWLSAKWWEHLQSWNFLLSLVVSLCNMFLLEPKVTKVMFEKLRIEREEGRGQSGDSTDGDGSTLGSSTSVDTKLRALHQAASFANLVIIAGLTWHLWYLAHRLVM</sequence>
<evidence type="ECO:0000256" key="1">
    <source>
        <dbReference type="ARBA" id="ARBA00004370"/>
    </source>
</evidence>
<comment type="caution">
    <text evidence="8">The sequence shown here is derived from an EMBL/GenBank/DDBJ whole genome shotgun (WGS) entry which is preliminary data.</text>
</comment>
<dbReference type="OrthoDB" id="1641132at2759"/>
<evidence type="ECO:0000256" key="4">
    <source>
        <dbReference type="ARBA" id="ARBA00023136"/>
    </source>
</evidence>